<keyword evidence="3 5" id="KW-0479">Metal-binding</keyword>
<dbReference type="GO" id="GO:0004540">
    <property type="term" value="F:RNA nuclease activity"/>
    <property type="evidence" value="ECO:0007669"/>
    <property type="project" value="InterPro"/>
</dbReference>
<keyword evidence="2 5" id="KW-0540">Nuclease</keyword>
<organism evidence="7 8">
    <name type="scientific">Eiseniibacteriota bacterium</name>
    <dbReference type="NCBI Taxonomy" id="2212470"/>
    <lineage>
        <taxon>Bacteria</taxon>
        <taxon>Candidatus Eiseniibacteriota</taxon>
    </lineage>
</organism>
<feature type="binding site" evidence="5">
    <location>
        <position position="5"/>
    </location>
    <ligand>
        <name>Mg(2+)</name>
        <dbReference type="ChEBI" id="CHEBI:18420"/>
    </ligand>
</feature>
<dbReference type="GO" id="GO:0016787">
    <property type="term" value="F:hydrolase activity"/>
    <property type="evidence" value="ECO:0007669"/>
    <property type="project" value="UniProtKB-KW"/>
</dbReference>
<dbReference type="EMBL" id="JABFRW010000020">
    <property type="protein sequence ID" value="NOT32916.1"/>
    <property type="molecule type" value="Genomic_DNA"/>
</dbReference>
<keyword evidence="4 5" id="KW-0378">Hydrolase</keyword>
<comment type="cofactor">
    <cofactor evidence="5">
        <name>Mg(2+)</name>
        <dbReference type="ChEBI" id="CHEBI:18420"/>
    </cofactor>
</comment>
<evidence type="ECO:0000313" key="8">
    <source>
        <dbReference type="Proteomes" id="UP000580839"/>
    </source>
</evidence>
<keyword evidence="1 5" id="KW-1277">Toxin-antitoxin system</keyword>
<dbReference type="SUPFAM" id="SSF88723">
    <property type="entry name" value="PIN domain-like"/>
    <property type="match status" value="1"/>
</dbReference>
<dbReference type="AlphaFoldDB" id="A0A849SER0"/>
<proteinExistence type="inferred from homology"/>
<dbReference type="Pfam" id="PF01850">
    <property type="entry name" value="PIN"/>
    <property type="match status" value="1"/>
</dbReference>
<keyword evidence="5" id="KW-0800">Toxin</keyword>
<evidence type="ECO:0000313" key="7">
    <source>
        <dbReference type="EMBL" id="NOT32916.1"/>
    </source>
</evidence>
<evidence type="ECO:0000256" key="1">
    <source>
        <dbReference type="ARBA" id="ARBA00022649"/>
    </source>
</evidence>
<dbReference type="HAMAP" id="MF_00265">
    <property type="entry name" value="VapC_Nob1"/>
    <property type="match status" value="1"/>
</dbReference>
<accession>A0A849SER0</accession>
<gene>
    <name evidence="5" type="primary">vapC</name>
    <name evidence="7" type="ORF">HOP12_01965</name>
</gene>
<dbReference type="InterPro" id="IPR002716">
    <property type="entry name" value="PIN_dom"/>
</dbReference>
<comment type="caution">
    <text evidence="5">Lacks conserved residue(s) required for the propagation of feature annotation.</text>
</comment>
<dbReference type="InterPro" id="IPR022907">
    <property type="entry name" value="VapC_family"/>
</dbReference>
<dbReference type="GO" id="GO:0000287">
    <property type="term" value="F:magnesium ion binding"/>
    <property type="evidence" value="ECO:0007669"/>
    <property type="project" value="UniProtKB-UniRule"/>
</dbReference>
<comment type="caution">
    <text evidence="7">The sequence shown here is derived from an EMBL/GenBank/DDBJ whole genome shotgun (WGS) entry which is preliminary data.</text>
</comment>
<sequence length="166" mass="18120">MIAVDTSILAWAANRGTPEHPRASQVLEALANGGRPWAVPWSVAHEFLALVTHPHAVGRPARPEEALAFLDQLGTSPSLRFLGPTDRHAAVARELLAGRTGEGPGLVAGFETALLLREHGVRELLSADRDMRAWRFLEVIDPIHGAPWRPGDAPGRRYRRLTPRGT</sequence>
<evidence type="ECO:0000259" key="6">
    <source>
        <dbReference type="Pfam" id="PF01850"/>
    </source>
</evidence>
<comment type="similarity">
    <text evidence="5">Belongs to the PINc/VapC protein family.</text>
</comment>
<keyword evidence="5" id="KW-0460">Magnesium</keyword>
<reference evidence="7 8" key="1">
    <citation type="submission" date="2020-04" db="EMBL/GenBank/DDBJ databases">
        <title>Metagenomic profiling of ammonia- and methane-oxidizing microorganisms in a Dutch drinking water treatment plant.</title>
        <authorList>
            <person name="Poghosyan L."/>
            <person name="Leucker S."/>
        </authorList>
    </citation>
    <scope>NUCLEOTIDE SEQUENCE [LARGE SCALE GENOMIC DNA]</scope>
    <source>
        <strain evidence="7">S-RSF-IL-03</strain>
    </source>
</reference>
<dbReference type="Gene3D" id="3.40.50.1010">
    <property type="entry name" value="5'-nuclease"/>
    <property type="match status" value="1"/>
</dbReference>
<dbReference type="InterPro" id="IPR029060">
    <property type="entry name" value="PIN-like_dom_sf"/>
</dbReference>
<evidence type="ECO:0000256" key="4">
    <source>
        <dbReference type="ARBA" id="ARBA00022801"/>
    </source>
</evidence>
<evidence type="ECO:0000256" key="3">
    <source>
        <dbReference type="ARBA" id="ARBA00022723"/>
    </source>
</evidence>
<evidence type="ECO:0000256" key="5">
    <source>
        <dbReference type="HAMAP-Rule" id="MF_00265"/>
    </source>
</evidence>
<dbReference type="Proteomes" id="UP000580839">
    <property type="component" value="Unassembled WGS sequence"/>
</dbReference>
<dbReference type="GO" id="GO:0090729">
    <property type="term" value="F:toxin activity"/>
    <property type="evidence" value="ECO:0007669"/>
    <property type="project" value="UniProtKB-KW"/>
</dbReference>
<evidence type="ECO:0000256" key="2">
    <source>
        <dbReference type="ARBA" id="ARBA00022722"/>
    </source>
</evidence>
<name>A0A849SER0_UNCEI</name>
<protein>
    <recommendedName>
        <fullName evidence="5">Ribonuclease VapC</fullName>
        <shortName evidence="5">RNase VapC</shortName>
        <ecNumber evidence="5">3.1.-.-</ecNumber>
    </recommendedName>
    <alternativeName>
        <fullName evidence="5">Toxin VapC</fullName>
    </alternativeName>
</protein>
<comment type="function">
    <text evidence="5">Toxic component of a toxin-antitoxin (TA) system. An RNase.</text>
</comment>
<feature type="domain" description="PIN" evidence="6">
    <location>
        <begin position="2"/>
        <end position="100"/>
    </location>
</feature>
<dbReference type="EC" id="3.1.-.-" evidence="5"/>